<dbReference type="AlphaFoldDB" id="A0A5E4YG36"/>
<name>A0A5E4YG36_9BURK</name>
<dbReference type="GO" id="GO:0008757">
    <property type="term" value="F:S-adenosylmethionine-dependent methyltransferase activity"/>
    <property type="evidence" value="ECO:0007669"/>
    <property type="project" value="InterPro"/>
</dbReference>
<reference evidence="2 3" key="1">
    <citation type="submission" date="2019-08" db="EMBL/GenBank/DDBJ databases">
        <authorList>
            <person name="Peeters C."/>
        </authorList>
    </citation>
    <scope>NUCLEOTIDE SEQUENCE [LARGE SCALE GENOMIC DNA]</scope>
    <source>
        <strain evidence="2 3">LMG 31115</strain>
    </source>
</reference>
<dbReference type="Pfam" id="PF08241">
    <property type="entry name" value="Methyltransf_11"/>
    <property type="match status" value="1"/>
</dbReference>
<dbReference type="InterPro" id="IPR029063">
    <property type="entry name" value="SAM-dependent_MTases_sf"/>
</dbReference>
<keyword evidence="2" id="KW-0489">Methyltransferase</keyword>
<sequence length="293" mass="31982">MNDSTQAQRSYWDGFAREYERRREAATLLIASTLHHQLRLDSAASVLEVGAGAGAGTVDLANRMPSTARLVATDLSAAMLELASVKCRAYHHLRQGPRIRIIQAQAQHLPFPDGHFDRYVCNLTLMLVADPARTVAEAARVLEPGARAGWSVWGRRSHSPLRTLFAEAAHSANVVLQPPKTRRSLFHLGQPRRFTHLLSQAGFTNIVTWYMPSVEAVTDGQALAEDIMCTELAARTLDASAARSVQRKLADLANERIASGLPIALDILMVTADKPANRSAHALSTTTTKVLHA</sequence>
<dbReference type="PANTHER" id="PTHR43591">
    <property type="entry name" value="METHYLTRANSFERASE"/>
    <property type="match status" value="1"/>
</dbReference>
<keyword evidence="2" id="KW-0808">Transferase</keyword>
<protein>
    <submittedName>
        <fullName evidence="2">SAM-dependent methyltransferase</fullName>
    </submittedName>
</protein>
<dbReference type="InterPro" id="IPR013216">
    <property type="entry name" value="Methyltransf_11"/>
</dbReference>
<dbReference type="SUPFAM" id="SSF53335">
    <property type="entry name" value="S-adenosyl-L-methionine-dependent methyltransferases"/>
    <property type="match status" value="1"/>
</dbReference>
<dbReference type="GO" id="GO:0032259">
    <property type="term" value="P:methylation"/>
    <property type="evidence" value="ECO:0007669"/>
    <property type="project" value="UniProtKB-KW"/>
</dbReference>
<dbReference type="Proteomes" id="UP000333828">
    <property type="component" value="Unassembled WGS sequence"/>
</dbReference>
<dbReference type="EMBL" id="CABPSI010000005">
    <property type="protein sequence ID" value="VVE47368.1"/>
    <property type="molecule type" value="Genomic_DNA"/>
</dbReference>
<evidence type="ECO:0000259" key="1">
    <source>
        <dbReference type="Pfam" id="PF08241"/>
    </source>
</evidence>
<evidence type="ECO:0000313" key="3">
    <source>
        <dbReference type="Proteomes" id="UP000333828"/>
    </source>
</evidence>
<feature type="domain" description="Methyltransferase type 11" evidence="1">
    <location>
        <begin position="47"/>
        <end position="146"/>
    </location>
</feature>
<organism evidence="2 3">
    <name type="scientific">Pandoraea iniqua</name>
    <dbReference type="NCBI Taxonomy" id="2508288"/>
    <lineage>
        <taxon>Bacteria</taxon>
        <taxon>Pseudomonadati</taxon>
        <taxon>Pseudomonadota</taxon>
        <taxon>Betaproteobacteria</taxon>
        <taxon>Burkholderiales</taxon>
        <taxon>Burkholderiaceae</taxon>
        <taxon>Pandoraea</taxon>
    </lineage>
</organism>
<dbReference type="RefSeq" id="WP_150685939.1">
    <property type="nucleotide sequence ID" value="NZ_CABPSI010000005.1"/>
</dbReference>
<dbReference type="Gene3D" id="3.40.50.150">
    <property type="entry name" value="Vaccinia Virus protein VP39"/>
    <property type="match status" value="1"/>
</dbReference>
<proteinExistence type="predicted"/>
<gene>
    <name evidence="2" type="ORF">PIN31115_04462</name>
</gene>
<keyword evidence="3" id="KW-1185">Reference proteome</keyword>
<dbReference type="CDD" id="cd02440">
    <property type="entry name" value="AdoMet_MTases"/>
    <property type="match status" value="1"/>
</dbReference>
<evidence type="ECO:0000313" key="2">
    <source>
        <dbReference type="EMBL" id="VVE47368.1"/>
    </source>
</evidence>
<accession>A0A5E4YG36</accession>